<evidence type="ECO:0000313" key="5">
    <source>
        <dbReference type="Proteomes" id="UP001444661"/>
    </source>
</evidence>
<keyword evidence="1" id="KW-0862">Zinc</keyword>
<evidence type="ECO:0000256" key="1">
    <source>
        <dbReference type="PROSITE-ProRule" id="PRU00042"/>
    </source>
</evidence>
<accession>A0ABR1SS25</accession>
<feature type="region of interest" description="Disordered" evidence="2">
    <location>
        <begin position="154"/>
        <end position="173"/>
    </location>
</feature>
<dbReference type="Proteomes" id="UP001444661">
    <property type="component" value="Unassembled WGS sequence"/>
</dbReference>
<name>A0ABR1SS25_9PEZI</name>
<dbReference type="SMART" id="SM00355">
    <property type="entry name" value="ZnF_C2H2"/>
    <property type="match status" value="3"/>
</dbReference>
<protein>
    <recommendedName>
        <fullName evidence="3">C2H2-type domain-containing protein</fullName>
    </recommendedName>
</protein>
<keyword evidence="5" id="KW-1185">Reference proteome</keyword>
<sequence length="216" mass="24090">MASLQPASNATGSSSNAAANNTHACGTCNKVLSSAKTLYQHTLTHNKKHKCSDCGELFARLDQVKVHQHTKHKKNKSPFVCYMEGCTRSGLGLDTKESLIRHLENSHQRATLADNELAAAQSGIKLVRESSSEEESNSEDATAAEAAENPLDALDNEGQASNRDPQTLHHSYDRRIQQLEDQIAEERAERAKEIEDLHTFYQSKIHYFEDRLNMDK</sequence>
<dbReference type="SUPFAM" id="SSF57667">
    <property type="entry name" value="beta-beta-alpha zinc fingers"/>
    <property type="match status" value="1"/>
</dbReference>
<keyword evidence="1" id="KW-0479">Metal-binding</keyword>
<reference evidence="4 5" key="1">
    <citation type="submission" date="2023-01" db="EMBL/GenBank/DDBJ databases">
        <title>Analysis of 21 Apiospora genomes using comparative genomics revels a genus with tremendous synthesis potential of carbohydrate active enzymes and secondary metabolites.</title>
        <authorList>
            <person name="Sorensen T."/>
        </authorList>
    </citation>
    <scope>NUCLEOTIDE SEQUENCE [LARGE SCALE GENOMIC DNA]</scope>
    <source>
        <strain evidence="4 5">CBS 33761</strain>
    </source>
</reference>
<organism evidence="4 5">
    <name type="scientific">Apiospora rasikravindrae</name>
    <dbReference type="NCBI Taxonomy" id="990691"/>
    <lineage>
        <taxon>Eukaryota</taxon>
        <taxon>Fungi</taxon>
        <taxon>Dikarya</taxon>
        <taxon>Ascomycota</taxon>
        <taxon>Pezizomycotina</taxon>
        <taxon>Sordariomycetes</taxon>
        <taxon>Xylariomycetidae</taxon>
        <taxon>Amphisphaeriales</taxon>
        <taxon>Apiosporaceae</taxon>
        <taxon>Apiospora</taxon>
    </lineage>
</organism>
<dbReference type="Gene3D" id="3.30.160.60">
    <property type="entry name" value="Classic Zinc Finger"/>
    <property type="match status" value="1"/>
</dbReference>
<evidence type="ECO:0000313" key="4">
    <source>
        <dbReference type="EMBL" id="KAK8036318.1"/>
    </source>
</evidence>
<dbReference type="InterPro" id="IPR036236">
    <property type="entry name" value="Znf_C2H2_sf"/>
</dbReference>
<keyword evidence="1" id="KW-0863">Zinc-finger</keyword>
<dbReference type="EMBL" id="JAQQWK010000008">
    <property type="protein sequence ID" value="KAK8036318.1"/>
    <property type="molecule type" value="Genomic_DNA"/>
</dbReference>
<evidence type="ECO:0000259" key="3">
    <source>
        <dbReference type="PROSITE" id="PS50157"/>
    </source>
</evidence>
<gene>
    <name evidence="4" type="ORF">PG993_008932</name>
</gene>
<dbReference type="PROSITE" id="PS00028">
    <property type="entry name" value="ZINC_FINGER_C2H2_1"/>
    <property type="match status" value="2"/>
</dbReference>
<dbReference type="PROSITE" id="PS50157">
    <property type="entry name" value="ZINC_FINGER_C2H2_2"/>
    <property type="match status" value="2"/>
</dbReference>
<dbReference type="InterPro" id="IPR013087">
    <property type="entry name" value="Znf_C2H2_type"/>
</dbReference>
<proteinExistence type="predicted"/>
<comment type="caution">
    <text evidence="4">The sequence shown here is derived from an EMBL/GenBank/DDBJ whole genome shotgun (WGS) entry which is preliminary data.</text>
</comment>
<feature type="domain" description="C2H2-type" evidence="3">
    <location>
        <begin position="23"/>
        <end position="50"/>
    </location>
</feature>
<evidence type="ECO:0000256" key="2">
    <source>
        <dbReference type="SAM" id="MobiDB-lite"/>
    </source>
</evidence>
<feature type="domain" description="C2H2-type" evidence="3">
    <location>
        <begin position="49"/>
        <end position="77"/>
    </location>
</feature>